<dbReference type="GO" id="GO:0008168">
    <property type="term" value="F:methyltransferase activity"/>
    <property type="evidence" value="ECO:0007669"/>
    <property type="project" value="UniProtKB-KW"/>
</dbReference>
<dbReference type="InterPro" id="IPR041698">
    <property type="entry name" value="Methyltransf_25"/>
</dbReference>
<protein>
    <submittedName>
        <fullName evidence="3">Class I SAM-dependent methyltransferase</fullName>
    </submittedName>
</protein>
<dbReference type="InterPro" id="IPR029063">
    <property type="entry name" value="SAM-dependent_MTases_sf"/>
</dbReference>
<keyword evidence="3" id="KW-0489">Methyltransferase</keyword>
<feature type="compositionally biased region" description="Basic and acidic residues" evidence="1">
    <location>
        <begin position="44"/>
        <end position="54"/>
    </location>
</feature>
<dbReference type="Gene3D" id="3.40.50.150">
    <property type="entry name" value="Vaccinia Virus protein VP39"/>
    <property type="match status" value="1"/>
</dbReference>
<evidence type="ECO:0000259" key="2">
    <source>
        <dbReference type="Pfam" id="PF13649"/>
    </source>
</evidence>
<evidence type="ECO:0000313" key="3">
    <source>
        <dbReference type="EMBL" id="GAA1166012.1"/>
    </source>
</evidence>
<dbReference type="Pfam" id="PF13649">
    <property type="entry name" value="Methyltransf_25"/>
    <property type="match status" value="1"/>
</dbReference>
<accession>A0ABN1UTG4</accession>
<keyword evidence="4" id="KW-1185">Reference proteome</keyword>
<reference evidence="3 4" key="1">
    <citation type="journal article" date="2019" name="Int. J. Syst. Evol. Microbiol.">
        <title>The Global Catalogue of Microorganisms (GCM) 10K type strain sequencing project: providing services to taxonomists for standard genome sequencing and annotation.</title>
        <authorList>
            <consortium name="The Broad Institute Genomics Platform"/>
            <consortium name="The Broad Institute Genome Sequencing Center for Infectious Disease"/>
            <person name="Wu L."/>
            <person name="Ma J."/>
        </authorList>
    </citation>
    <scope>NUCLEOTIDE SEQUENCE [LARGE SCALE GENOMIC DNA]</scope>
    <source>
        <strain evidence="3 4">JCM 12696</strain>
    </source>
</reference>
<comment type="caution">
    <text evidence="3">The sequence shown here is derived from an EMBL/GenBank/DDBJ whole genome shotgun (WGS) entry which is preliminary data.</text>
</comment>
<feature type="region of interest" description="Disordered" evidence="1">
    <location>
        <begin position="1"/>
        <end position="63"/>
    </location>
</feature>
<organism evidence="3 4">
    <name type="scientific">Streptomyces hebeiensis</name>
    <dbReference type="NCBI Taxonomy" id="229486"/>
    <lineage>
        <taxon>Bacteria</taxon>
        <taxon>Bacillati</taxon>
        <taxon>Actinomycetota</taxon>
        <taxon>Actinomycetes</taxon>
        <taxon>Kitasatosporales</taxon>
        <taxon>Streptomycetaceae</taxon>
        <taxon>Streptomyces</taxon>
    </lineage>
</organism>
<dbReference type="SUPFAM" id="SSF53335">
    <property type="entry name" value="S-adenosyl-L-methionine-dependent methyltransferases"/>
    <property type="match status" value="1"/>
</dbReference>
<evidence type="ECO:0000256" key="1">
    <source>
        <dbReference type="SAM" id="MobiDB-lite"/>
    </source>
</evidence>
<dbReference type="EMBL" id="BAAAKV010000017">
    <property type="protein sequence ID" value="GAA1166012.1"/>
    <property type="molecule type" value="Genomic_DNA"/>
</dbReference>
<proteinExistence type="predicted"/>
<gene>
    <name evidence="3" type="ORF">GCM10009654_23650</name>
</gene>
<keyword evidence="3" id="KW-0808">Transferase</keyword>
<name>A0ABN1UTG4_9ACTN</name>
<feature type="domain" description="Methyltransferase" evidence="2">
    <location>
        <begin position="103"/>
        <end position="195"/>
    </location>
</feature>
<dbReference type="CDD" id="cd02440">
    <property type="entry name" value="AdoMet_MTases"/>
    <property type="match status" value="1"/>
</dbReference>
<evidence type="ECO:0000313" key="4">
    <source>
        <dbReference type="Proteomes" id="UP001501371"/>
    </source>
</evidence>
<dbReference type="Proteomes" id="UP001501371">
    <property type="component" value="Unassembled WGS sequence"/>
</dbReference>
<sequence length="303" mass="32903">MPDNPASENPKPVTPVRTRVSARSRPPSPGTATGRPAPASRPDNGGRRPGRERYGPGVEDEDGYFGEEIAATYDESSAAMFRPEAVDPAVDLLAGLARDGRALEFASGTGRIALPLARRGIPVHGIDMSRAMTARLRAKPGSDAVDVTIGDFATTRVPGTFAVAYLVFNTINNLVTQDAQVACFHNAAAHLGPGGCFVVEVGVPDLRRLPPGQDAVPFEIGPTRWAFDTYDVTTQAMSSHYVKIVDGRAEHWSVPFRYVWPAELDLMARLAGLRLRDRWETWTGEPFTAESRSHVSVWEKPLD</sequence>
<dbReference type="GO" id="GO:0032259">
    <property type="term" value="P:methylation"/>
    <property type="evidence" value="ECO:0007669"/>
    <property type="project" value="UniProtKB-KW"/>
</dbReference>